<sequence>MELAGGGGDRGSSADPRSAFVLSNLAEVVERVLSFLPAKALLRVAGVSRLWRESVRRVLRAQRRVAWISAGSADAGHLQEHCLVRVAAQELENVHILPQTVLYMADSETFMSLEECRGHKRARKRTTMETAFALEKLFPKRCQVLGVVTPGIVGSEESNTRKTSACRSR</sequence>
<feature type="domain" description="F-box" evidence="1">
    <location>
        <begin position="27"/>
        <end position="56"/>
    </location>
</feature>
<dbReference type="Gene3D" id="1.20.1280.50">
    <property type="match status" value="1"/>
</dbReference>
<evidence type="ECO:0000313" key="3">
    <source>
        <dbReference type="Proteomes" id="UP000585614"/>
    </source>
</evidence>
<dbReference type="InterPro" id="IPR001810">
    <property type="entry name" value="F-box_dom"/>
</dbReference>
<name>A0A7J7RB13_RHIFE</name>
<dbReference type="EMBL" id="JACAGC010000028">
    <property type="protein sequence ID" value="KAF6273145.1"/>
    <property type="molecule type" value="Genomic_DNA"/>
</dbReference>
<evidence type="ECO:0000313" key="2">
    <source>
        <dbReference type="EMBL" id="KAF6273145.1"/>
    </source>
</evidence>
<dbReference type="GO" id="GO:0048742">
    <property type="term" value="P:regulation of skeletal muscle fiber development"/>
    <property type="evidence" value="ECO:0007669"/>
    <property type="project" value="TreeGrafter"/>
</dbReference>
<proteinExistence type="predicted"/>
<dbReference type="PANTHER" id="PTHR14939">
    <property type="entry name" value="F-BOX ONLY PROTEIN 22"/>
    <property type="match status" value="1"/>
</dbReference>
<accession>A0A7J7RB13</accession>
<reference evidence="2 3" key="1">
    <citation type="journal article" date="2020" name="Nature">
        <title>Six reference-quality genomes reveal evolution of bat adaptations.</title>
        <authorList>
            <person name="Jebb D."/>
            <person name="Huang Z."/>
            <person name="Pippel M."/>
            <person name="Hughes G.M."/>
            <person name="Lavrichenko K."/>
            <person name="Devanna P."/>
            <person name="Winkler S."/>
            <person name="Jermiin L.S."/>
            <person name="Skirmuntt E.C."/>
            <person name="Katzourakis A."/>
            <person name="Burkitt-Gray L."/>
            <person name="Ray D.A."/>
            <person name="Sullivan K.A.M."/>
            <person name="Roscito J.G."/>
            <person name="Kirilenko B.M."/>
            <person name="Davalos L.M."/>
            <person name="Corthals A.P."/>
            <person name="Power M.L."/>
            <person name="Jones G."/>
            <person name="Ransome R.D."/>
            <person name="Dechmann D.K.N."/>
            <person name="Locatelli A.G."/>
            <person name="Puechmaille S.J."/>
            <person name="Fedrigo O."/>
            <person name="Jarvis E.D."/>
            <person name="Hiller M."/>
            <person name="Vernes S.C."/>
            <person name="Myers E.W."/>
            <person name="Teeling E.C."/>
        </authorList>
    </citation>
    <scope>NUCLEOTIDE SEQUENCE [LARGE SCALE GENOMIC DNA]</scope>
    <source>
        <strain evidence="2">MRhiFer1</strain>
        <tissue evidence="2">Lung</tissue>
    </source>
</reference>
<dbReference type="AlphaFoldDB" id="A0A7J7RB13"/>
<dbReference type="GO" id="GO:0032436">
    <property type="term" value="P:positive regulation of proteasomal ubiquitin-dependent protein catabolic process"/>
    <property type="evidence" value="ECO:0007669"/>
    <property type="project" value="TreeGrafter"/>
</dbReference>
<gene>
    <name evidence="2" type="ORF">mRhiFer1_005071</name>
</gene>
<protein>
    <submittedName>
        <fullName evidence="2">F-box protein 22</fullName>
    </submittedName>
</protein>
<dbReference type="InterPro" id="IPR036047">
    <property type="entry name" value="F-box-like_dom_sf"/>
</dbReference>
<comment type="caution">
    <text evidence="2">The sequence shown here is derived from an EMBL/GenBank/DDBJ whole genome shotgun (WGS) entry which is preliminary data.</text>
</comment>
<dbReference type="Pfam" id="PF12937">
    <property type="entry name" value="F-box-like"/>
    <property type="match status" value="1"/>
</dbReference>
<evidence type="ECO:0000259" key="1">
    <source>
        <dbReference type="Pfam" id="PF12937"/>
    </source>
</evidence>
<dbReference type="PANTHER" id="PTHR14939:SF5">
    <property type="entry name" value="F-BOX ONLY PROTEIN 22"/>
    <property type="match status" value="1"/>
</dbReference>
<dbReference type="GO" id="GO:0000209">
    <property type="term" value="P:protein polyubiquitination"/>
    <property type="evidence" value="ECO:0007669"/>
    <property type="project" value="TreeGrafter"/>
</dbReference>
<dbReference type="SUPFAM" id="SSF81383">
    <property type="entry name" value="F-box domain"/>
    <property type="match status" value="1"/>
</dbReference>
<organism evidence="2 3">
    <name type="scientific">Rhinolophus ferrumequinum</name>
    <name type="common">Greater horseshoe bat</name>
    <dbReference type="NCBI Taxonomy" id="59479"/>
    <lineage>
        <taxon>Eukaryota</taxon>
        <taxon>Metazoa</taxon>
        <taxon>Chordata</taxon>
        <taxon>Craniata</taxon>
        <taxon>Vertebrata</taxon>
        <taxon>Euteleostomi</taxon>
        <taxon>Mammalia</taxon>
        <taxon>Eutheria</taxon>
        <taxon>Laurasiatheria</taxon>
        <taxon>Chiroptera</taxon>
        <taxon>Yinpterochiroptera</taxon>
        <taxon>Rhinolophoidea</taxon>
        <taxon>Rhinolophidae</taxon>
        <taxon>Rhinolophinae</taxon>
        <taxon>Rhinolophus</taxon>
    </lineage>
</organism>
<dbReference type="Proteomes" id="UP000585614">
    <property type="component" value="Unassembled WGS sequence"/>
</dbReference>